<dbReference type="Proteomes" id="UP000035680">
    <property type="component" value="Unassembled WGS sequence"/>
</dbReference>
<organism evidence="2 3">
    <name type="scientific">Strongyloides venezuelensis</name>
    <name type="common">Threadworm</name>
    <dbReference type="NCBI Taxonomy" id="75913"/>
    <lineage>
        <taxon>Eukaryota</taxon>
        <taxon>Metazoa</taxon>
        <taxon>Ecdysozoa</taxon>
        <taxon>Nematoda</taxon>
        <taxon>Chromadorea</taxon>
        <taxon>Rhabditida</taxon>
        <taxon>Tylenchina</taxon>
        <taxon>Panagrolaimomorpha</taxon>
        <taxon>Strongyloidoidea</taxon>
        <taxon>Strongyloididae</taxon>
        <taxon>Strongyloides</taxon>
    </lineage>
</organism>
<keyword evidence="2" id="KW-1185">Reference proteome</keyword>
<name>A0A0K0EXE9_STRVS</name>
<evidence type="ECO:0000256" key="1">
    <source>
        <dbReference type="ARBA" id="ARBA00022559"/>
    </source>
</evidence>
<accession>A0A0K0EXE9</accession>
<dbReference type="SUPFAM" id="SSF48113">
    <property type="entry name" value="Heme-dependent peroxidases"/>
    <property type="match status" value="1"/>
</dbReference>
<dbReference type="PANTHER" id="PTHR11475">
    <property type="entry name" value="OXIDASE/PEROXIDASE"/>
    <property type="match status" value="1"/>
</dbReference>
<proteinExistence type="predicted"/>
<dbReference type="AlphaFoldDB" id="A0A0K0EXE9"/>
<dbReference type="Pfam" id="PF03098">
    <property type="entry name" value="An_peroxidase"/>
    <property type="match status" value="1"/>
</dbReference>
<keyword evidence="1" id="KW-0560">Oxidoreductase</keyword>
<evidence type="ECO:0000313" key="2">
    <source>
        <dbReference type="Proteomes" id="UP000035680"/>
    </source>
</evidence>
<dbReference type="PANTHER" id="PTHR11475:SF133">
    <property type="entry name" value="PEROXIDASE"/>
    <property type="match status" value="1"/>
</dbReference>
<reference evidence="2" key="1">
    <citation type="submission" date="2014-07" db="EMBL/GenBank/DDBJ databases">
        <authorList>
            <person name="Martin A.A"/>
            <person name="De Silva N."/>
        </authorList>
    </citation>
    <scope>NUCLEOTIDE SEQUENCE</scope>
</reference>
<protein>
    <submittedName>
        <fullName evidence="3">Peroxidasin-like protein (inferred by orthology to a human protein)</fullName>
    </submittedName>
</protein>
<dbReference type="InterPro" id="IPR037120">
    <property type="entry name" value="Haem_peroxidase_sf_animal"/>
</dbReference>
<keyword evidence="1" id="KW-0575">Peroxidase</keyword>
<evidence type="ECO:0000313" key="3">
    <source>
        <dbReference type="WBParaSite" id="SVE_0120300.1"/>
    </source>
</evidence>
<dbReference type="GO" id="GO:0020037">
    <property type="term" value="F:heme binding"/>
    <property type="evidence" value="ECO:0007669"/>
    <property type="project" value="InterPro"/>
</dbReference>
<reference evidence="3" key="2">
    <citation type="submission" date="2015-08" db="UniProtKB">
        <authorList>
            <consortium name="WormBaseParasite"/>
        </authorList>
    </citation>
    <scope>IDENTIFICATION</scope>
</reference>
<dbReference type="InterPro" id="IPR019791">
    <property type="entry name" value="Haem_peroxidase_animal"/>
</dbReference>
<dbReference type="STRING" id="75913.A0A0K0EXE9"/>
<dbReference type="InterPro" id="IPR010255">
    <property type="entry name" value="Haem_peroxidase_sf"/>
</dbReference>
<sequence length="236" mass="27086">MDLIAINMLRGRDHGVQTYNKFREFCGLKKAKTFSNLKDIMDEKSAGALQSVYEHVDDIDLFPGLTSEKLLRGALLGPTMVSLVAEQFSRLKRCDRFYYENNNEGTKFTLRQLREIKKIKLSTIFCQNSDYIKTIQPNVFDMPDDLMNSMIKCKDLKKINLNEWKENSSCEMEGKKIVYGTAFDVTPCVSCTCTKEGVICNPKKIINCERLLAKYGRKIMFDDTACMVQCSMILKN</sequence>
<dbReference type="WBParaSite" id="SVE_0120300.1">
    <property type="protein sequence ID" value="SVE_0120300.1"/>
    <property type="gene ID" value="SVE_0120300"/>
</dbReference>
<dbReference type="GO" id="GO:0004601">
    <property type="term" value="F:peroxidase activity"/>
    <property type="evidence" value="ECO:0007669"/>
    <property type="project" value="UniProtKB-KW"/>
</dbReference>
<dbReference type="Gene3D" id="1.10.640.10">
    <property type="entry name" value="Haem peroxidase domain superfamily, animal type"/>
    <property type="match status" value="1"/>
</dbReference>
<dbReference type="PROSITE" id="PS50292">
    <property type="entry name" value="PEROXIDASE_3"/>
    <property type="match status" value="1"/>
</dbReference>
<dbReference type="GO" id="GO:0006979">
    <property type="term" value="P:response to oxidative stress"/>
    <property type="evidence" value="ECO:0007669"/>
    <property type="project" value="InterPro"/>
</dbReference>